<evidence type="ECO:0000313" key="6">
    <source>
        <dbReference type="Proteomes" id="UP000262699"/>
    </source>
</evidence>
<dbReference type="GO" id="GO:0007165">
    <property type="term" value="P:signal transduction"/>
    <property type="evidence" value="ECO:0007669"/>
    <property type="project" value="InterPro"/>
</dbReference>
<comment type="caution">
    <text evidence="5">The sequence shown here is derived from an EMBL/GenBank/DDBJ whole genome shotgun (WGS) entry which is preliminary data.</text>
</comment>
<proteinExistence type="inferred from homology"/>
<dbReference type="CDD" id="cd06225">
    <property type="entry name" value="HAMP"/>
    <property type="match status" value="1"/>
</dbReference>
<protein>
    <submittedName>
        <fullName evidence="5">Methyl-accepting chemotaxis protein</fullName>
    </submittedName>
</protein>
<dbReference type="EMBL" id="DOYJ01000295">
    <property type="protein sequence ID" value="HCB76599.1"/>
    <property type="molecule type" value="Genomic_DNA"/>
</dbReference>
<dbReference type="PANTHER" id="PTHR43531">
    <property type="entry name" value="PROTEIN ICFG"/>
    <property type="match status" value="1"/>
</dbReference>
<comment type="similarity">
    <text evidence="2">Belongs to the methyl-accepting chemotaxis (MCP) protein family.</text>
</comment>
<gene>
    <name evidence="5" type="ORF">DEP91_10585</name>
</gene>
<feature type="non-terminal residue" evidence="5">
    <location>
        <position position="89"/>
    </location>
</feature>
<dbReference type="PROSITE" id="PS50885">
    <property type="entry name" value="HAMP"/>
    <property type="match status" value="1"/>
</dbReference>
<dbReference type="GO" id="GO:0005886">
    <property type="term" value="C:plasma membrane"/>
    <property type="evidence" value="ECO:0007669"/>
    <property type="project" value="TreeGrafter"/>
</dbReference>
<name>A0A3D0WDH7_9SPHN</name>
<evidence type="ECO:0000256" key="2">
    <source>
        <dbReference type="ARBA" id="ARBA00029447"/>
    </source>
</evidence>
<feature type="domain" description="HAMP" evidence="4">
    <location>
        <begin position="10"/>
        <end position="62"/>
    </location>
</feature>
<evidence type="ECO:0000256" key="1">
    <source>
        <dbReference type="ARBA" id="ARBA00022481"/>
    </source>
</evidence>
<reference evidence="5 6" key="1">
    <citation type="journal article" date="2018" name="Nat. Biotechnol.">
        <title>A standardized bacterial taxonomy based on genome phylogeny substantially revises the tree of life.</title>
        <authorList>
            <person name="Parks D.H."/>
            <person name="Chuvochina M."/>
            <person name="Waite D.W."/>
            <person name="Rinke C."/>
            <person name="Skarshewski A."/>
            <person name="Chaumeil P.A."/>
            <person name="Hugenholtz P."/>
        </authorList>
    </citation>
    <scope>NUCLEOTIDE SEQUENCE [LARGE SCALE GENOMIC DNA]</scope>
    <source>
        <strain evidence="5">UBA9015</strain>
    </source>
</reference>
<evidence type="ECO:0000256" key="3">
    <source>
        <dbReference type="SAM" id="MobiDB-lite"/>
    </source>
</evidence>
<keyword evidence="1" id="KW-0488">Methylation</keyword>
<evidence type="ECO:0000259" key="4">
    <source>
        <dbReference type="PROSITE" id="PS50885"/>
    </source>
</evidence>
<dbReference type="Gene3D" id="1.10.287.950">
    <property type="entry name" value="Methyl-accepting chemotaxis protein"/>
    <property type="match status" value="1"/>
</dbReference>
<dbReference type="SMART" id="SM00304">
    <property type="entry name" value="HAMP"/>
    <property type="match status" value="1"/>
</dbReference>
<organism evidence="5 6">
    <name type="scientific">Sphingomonas bacterium</name>
    <dbReference type="NCBI Taxonomy" id="1895847"/>
    <lineage>
        <taxon>Bacteria</taxon>
        <taxon>Pseudomonadati</taxon>
        <taxon>Pseudomonadota</taxon>
        <taxon>Alphaproteobacteria</taxon>
        <taxon>Sphingomonadales</taxon>
        <taxon>Sphingomonadaceae</taxon>
        <taxon>Sphingomonas</taxon>
    </lineage>
</organism>
<dbReference type="SUPFAM" id="SSF158472">
    <property type="entry name" value="HAMP domain-like"/>
    <property type="match status" value="1"/>
</dbReference>
<dbReference type="InterPro" id="IPR003660">
    <property type="entry name" value="HAMP_dom"/>
</dbReference>
<dbReference type="PANTHER" id="PTHR43531:SF14">
    <property type="entry name" value="METHYL-ACCEPTING CHEMOTAXIS PROTEIN I-RELATED"/>
    <property type="match status" value="1"/>
</dbReference>
<sequence>MLLSTWAAGRLLRQRIAASRDVAERVRNGDLAQPVLDTRSDEFSPLLGALDEMQASLRRLVSEVRGNAESVATASAQISQGNADLSQRT</sequence>
<accession>A0A3D0WDH7</accession>
<dbReference type="GO" id="GO:0006935">
    <property type="term" value="P:chemotaxis"/>
    <property type="evidence" value="ECO:0007669"/>
    <property type="project" value="TreeGrafter"/>
</dbReference>
<dbReference type="InterPro" id="IPR051310">
    <property type="entry name" value="MCP_chemotaxis"/>
</dbReference>
<dbReference type="Pfam" id="PF00672">
    <property type="entry name" value="HAMP"/>
    <property type="match status" value="1"/>
</dbReference>
<feature type="region of interest" description="Disordered" evidence="3">
    <location>
        <begin position="70"/>
        <end position="89"/>
    </location>
</feature>
<evidence type="ECO:0000313" key="5">
    <source>
        <dbReference type="EMBL" id="HCB76599.1"/>
    </source>
</evidence>
<dbReference type="GO" id="GO:0004888">
    <property type="term" value="F:transmembrane signaling receptor activity"/>
    <property type="evidence" value="ECO:0007669"/>
    <property type="project" value="TreeGrafter"/>
</dbReference>
<dbReference type="AlphaFoldDB" id="A0A3D0WDH7"/>
<dbReference type="Proteomes" id="UP000262699">
    <property type="component" value="Unassembled WGS sequence"/>
</dbReference>